<accession>A0A7Y8EH07</accession>
<comment type="caution">
    <text evidence="9">The sequence shown here is derived from an EMBL/GenBank/DDBJ whole genome shotgun (WGS) entry which is preliminary data.</text>
</comment>
<dbReference type="PANTHER" id="PTHR30203:SF33">
    <property type="entry name" value="BLR4455 PROTEIN"/>
    <property type="match status" value="1"/>
</dbReference>
<dbReference type="AlphaFoldDB" id="A0A7Y8EH07"/>
<evidence type="ECO:0000313" key="10">
    <source>
        <dbReference type="Proteomes" id="UP000531950"/>
    </source>
</evidence>
<dbReference type="EMBL" id="JACARG010000032">
    <property type="protein sequence ID" value="NWE14489.1"/>
    <property type="molecule type" value="Genomic_DNA"/>
</dbReference>
<keyword evidence="5 8" id="KW-0564">Palmitate</keyword>
<reference evidence="9 10" key="1">
    <citation type="submission" date="2020-04" db="EMBL/GenBank/DDBJ databases">
        <title>Molecular characterization of pseudomonads from Agaricus bisporus reveal novel blotch 2 pathogens in Western Europe.</title>
        <authorList>
            <person name="Taparia T."/>
            <person name="Krijger M."/>
            <person name="Haynes E."/>
            <person name="Elpinstone J.G."/>
            <person name="Noble R."/>
            <person name="Van Der Wolf J."/>
        </authorList>
    </citation>
    <scope>NUCLEOTIDE SEQUENCE [LARGE SCALE GENOMIC DNA]</scope>
    <source>
        <strain evidence="9 10">IPO3782</strain>
    </source>
</reference>
<proteinExistence type="inferred from homology"/>
<comment type="subcellular location">
    <subcellularLocation>
        <location evidence="8">Cell outer membrane</location>
        <topology evidence="8">Lipid-anchor</topology>
    </subcellularLocation>
</comment>
<dbReference type="GO" id="GO:0015562">
    <property type="term" value="F:efflux transmembrane transporter activity"/>
    <property type="evidence" value="ECO:0007669"/>
    <property type="project" value="InterPro"/>
</dbReference>
<dbReference type="PANTHER" id="PTHR30203">
    <property type="entry name" value="OUTER MEMBRANE CATION EFFLUX PROTEIN"/>
    <property type="match status" value="1"/>
</dbReference>
<keyword evidence="7 8" id="KW-0449">Lipoprotein</keyword>
<dbReference type="Gene3D" id="2.20.200.10">
    <property type="entry name" value="Outer membrane efflux proteins (OEP)"/>
    <property type="match status" value="1"/>
</dbReference>
<dbReference type="GO" id="GO:0009279">
    <property type="term" value="C:cell outer membrane"/>
    <property type="evidence" value="ECO:0007669"/>
    <property type="project" value="UniProtKB-SubCell"/>
</dbReference>
<keyword evidence="6" id="KW-0998">Cell outer membrane</keyword>
<evidence type="ECO:0000256" key="2">
    <source>
        <dbReference type="ARBA" id="ARBA00022452"/>
    </source>
</evidence>
<dbReference type="PROSITE" id="PS51257">
    <property type="entry name" value="PROKAR_LIPOPROTEIN"/>
    <property type="match status" value="1"/>
</dbReference>
<evidence type="ECO:0000313" key="9">
    <source>
        <dbReference type="EMBL" id="NWE14489.1"/>
    </source>
</evidence>
<keyword evidence="3 8" id="KW-0812">Transmembrane</keyword>
<evidence type="ECO:0000256" key="1">
    <source>
        <dbReference type="ARBA" id="ARBA00007613"/>
    </source>
</evidence>
<organism evidence="9 10">
    <name type="scientific">Pseudomonas yamanorum</name>
    <dbReference type="NCBI Taxonomy" id="515393"/>
    <lineage>
        <taxon>Bacteria</taxon>
        <taxon>Pseudomonadati</taxon>
        <taxon>Pseudomonadota</taxon>
        <taxon>Gammaproteobacteria</taxon>
        <taxon>Pseudomonadales</taxon>
        <taxon>Pseudomonadaceae</taxon>
        <taxon>Pseudomonas</taxon>
    </lineage>
</organism>
<protein>
    <submittedName>
        <fullName evidence="9">Efflux transporter outer membrane subunit</fullName>
    </submittedName>
</protein>
<keyword evidence="2 8" id="KW-1134">Transmembrane beta strand</keyword>
<evidence type="ECO:0000256" key="8">
    <source>
        <dbReference type="RuleBase" id="RU362097"/>
    </source>
</evidence>
<evidence type="ECO:0000256" key="4">
    <source>
        <dbReference type="ARBA" id="ARBA00023136"/>
    </source>
</evidence>
<sequence length="459" mass="48672">MKPHGLVITAVMTLSACSVGPDYQAPSVAASQHYDVQAEQRVSFNQKVNVDWWSTFHSHKLDSVMRRAIAGNLELTAADATLRQAAASVAAAEGALFPRVDFAAQAGRQRVHNAARPAVANFYGVGPQVSFDLDVFGGNQRRVEQQQAFADLQRHRFDAAYLTLTGDVASQALLMASASAQMEAVQSLLATDAKNLELVRAAQHSGAATQLEVSLAETRLAQDRTLLPPLAQQRDAARHALSILAGKGPADWRAPDFELAEFASAGTLPVSLPSELAHDRPDVQQAEAELHAASAAVGVATANLYPHVELSASLAQAASGNGGAALWSFAAGLAGPIFDGGTLRAERQAAVEGYNASLAHYQQTVIQSFGQVADTLQAINHDAEEYQAQTAALQAADNSLRLNQQAYGAGENGLLQVLEAQRAYEQALLGQLRAGTAQHLDTVRLFVALGGRSVNDFKR</sequence>
<name>A0A7Y8EH07_9PSED</name>
<keyword evidence="4 8" id="KW-0472">Membrane</keyword>
<dbReference type="Pfam" id="PF02321">
    <property type="entry name" value="OEP"/>
    <property type="match status" value="2"/>
</dbReference>
<dbReference type="Gene3D" id="1.20.1600.10">
    <property type="entry name" value="Outer membrane efflux proteins (OEP)"/>
    <property type="match status" value="1"/>
</dbReference>
<dbReference type="Proteomes" id="UP000531950">
    <property type="component" value="Unassembled WGS sequence"/>
</dbReference>
<evidence type="ECO:0000256" key="3">
    <source>
        <dbReference type="ARBA" id="ARBA00022692"/>
    </source>
</evidence>
<evidence type="ECO:0000256" key="7">
    <source>
        <dbReference type="ARBA" id="ARBA00023288"/>
    </source>
</evidence>
<dbReference type="SUPFAM" id="SSF56954">
    <property type="entry name" value="Outer membrane efflux proteins (OEP)"/>
    <property type="match status" value="1"/>
</dbReference>
<dbReference type="InterPro" id="IPR003423">
    <property type="entry name" value="OMP_efflux"/>
</dbReference>
<dbReference type="NCBIfam" id="TIGR01845">
    <property type="entry name" value="outer_NodT"/>
    <property type="match status" value="1"/>
</dbReference>
<dbReference type="InterPro" id="IPR010131">
    <property type="entry name" value="MdtP/NodT-like"/>
</dbReference>
<evidence type="ECO:0000256" key="5">
    <source>
        <dbReference type="ARBA" id="ARBA00023139"/>
    </source>
</evidence>
<gene>
    <name evidence="9" type="ORF">HX822_16235</name>
</gene>
<dbReference type="RefSeq" id="WP_177078397.1">
    <property type="nucleotide sequence ID" value="NZ_JACARG010000032.1"/>
</dbReference>
<evidence type="ECO:0000256" key="6">
    <source>
        <dbReference type="ARBA" id="ARBA00023237"/>
    </source>
</evidence>
<comment type="similarity">
    <text evidence="1 8">Belongs to the outer membrane factor (OMF) (TC 1.B.17) family.</text>
</comment>